<keyword evidence="3" id="KW-0808">Transferase</keyword>
<accession>A0A3D9KYB3</accession>
<protein>
    <submittedName>
        <fullName evidence="3">N-hydroxyarylamine O-acetyltransferase</fullName>
    </submittedName>
</protein>
<dbReference type="GO" id="GO:0016407">
    <property type="term" value="F:acetyltransferase activity"/>
    <property type="evidence" value="ECO:0007669"/>
    <property type="project" value="InterPro"/>
</dbReference>
<dbReference type="PANTHER" id="PTHR11786:SF0">
    <property type="entry name" value="ARYLAMINE N-ACETYLTRANSFERASE 4-RELATED"/>
    <property type="match status" value="1"/>
</dbReference>
<dbReference type="Gene3D" id="3.30.2140.20">
    <property type="match status" value="1"/>
</dbReference>
<dbReference type="PANTHER" id="PTHR11786">
    <property type="entry name" value="N-HYDROXYARYLAMINE O-ACETYLTRANSFERASE"/>
    <property type="match status" value="1"/>
</dbReference>
<comment type="similarity">
    <text evidence="1 2">Belongs to the arylamine N-acetyltransferase family.</text>
</comment>
<keyword evidence="4" id="KW-1185">Reference proteome</keyword>
<evidence type="ECO:0000313" key="4">
    <source>
        <dbReference type="Proteomes" id="UP000256779"/>
    </source>
</evidence>
<dbReference type="Pfam" id="PF00797">
    <property type="entry name" value="Acetyltransf_2"/>
    <property type="match status" value="1"/>
</dbReference>
<dbReference type="PRINTS" id="PR01543">
    <property type="entry name" value="ANATRNSFRASE"/>
</dbReference>
<evidence type="ECO:0000256" key="1">
    <source>
        <dbReference type="ARBA" id="ARBA00006547"/>
    </source>
</evidence>
<dbReference type="InterPro" id="IPR053710">
    <property type="entry name" value="Arylamine_NAT_domain_sf"/>
</dbReference>
<dbReference type="SUPFAM" id="SSF54001">
    <property type="entry name" value="Cysteine proteinases"/>
    <property type="match status" value="1"/>
</dbReference>
<evidence type="ECO:0000313" key="3">
    <source>
        <dbReference type="EMBL" id="RED94108.1"/>
    </source>
</evidence>
<proteinExistence type="inferred from homology"/>
<evidence type="ECO:0000256" key="2">
    <source>
        <dbReference type="RuleBase" id="RU003452"/>
    </source>
</evidence>
<organism evidence="3 4">
    <name type="scientific">Marinoscillum furvescens DSM 4134</name>
    <dbReference type="NCBI Taxonomy" id="1122208"/>
    <lineage>
        <taxon>Bacteria</taxon>
        <taxon>Pseudomonadati</taxon>
        <taxon>Bacteroidota</taxon>
        <taxon>Cytophagia</taxon>
        <taxon>Cytophagales</taxon>
        <taxon>Reichenbachiellaceae</taxon>
        <taxon>Marinoscillum</taxon>
    </lineage>
</organism>
<dbReference type="AlphaFoldDB" id="A0A3D9KYB3"/>
<name>A0A3D9KYB3_MARFU</name>
<dbReference type="InterPro" id="IPR001447">
    <property type="entry name" value="Arylamine_N-AcTrfase"/>
</dbReference>
<dbReference type="EMBL" id="QREG01000022">
    <property type="protein sequence ID" value="RED94108.1"/>
    <property type="molecule type" value="Genomic_DNA"/>
</dbReference>
<dbReference type="InterPro" id="IPR038765">
    <property type="entry name" value="Papain-like_cys_pep_sf"/>
</dbReference>
<reference evidence="3 4" key="1">
    <citation type="submission" date="2018-07" db="EMBL/GenBank/DDBJ databases">
        <title>Genomic Encyclopedia of Type Strains, Phase IV (KMG-IV): sequencing the most valuable type-strain genomes for metagenomic binning, comparative biology and taxonomic classification.</title>
        <authorList>
            <person name="Goeker M."/>
        </authorList>
    </citation>
    <scope>NUCLEOTIDE SEQUENCE [LARGE SCALE GENOMIC DNA]</scope>
    <source>
        <strain evidence="3 4">DSM 4134</strain>
    </source>
</reference>
<sequence>MSQLNYFKKRPKAEAIDTAKYLERIRVNHSPKLDLKYLKTLHRAHLLHIFFENLDIHYRQPIILHVGQLYEKVIVKKRGGFCYELNGLFYHLLANLGFNCRLGSAEVFQKDETFSPAFDHMVVFVEIEGKSYLCDVGFGELFSVPKRISPDPQLDLTTYYRFEKDPDERWVLKKSQDNSYYQTVYRFAFQPHELIEFIPRCEFHQKSSASHFTRQKLITVLTPEGRITLTDRKLILNLKGERTEHAIQNQDEFYTHLKDYFGITETQLLRQQLD</sequence>
<dbReference type="Proteomes" id="UP000256779">
    <property type="component" value="Unassembled WGS sequence"/>
</dbReference>
<gene>
    <name evidence="3" type="ORF">C7460_12249</name>
</gene>
<dbReference type="OrthoDB" id="7181050at2"/>
<comment type="caution">
    <text evidence="3">The sequence shown here is derived from an EMBL/GenBank/DDBJ whole genome shotgun (WGS) entry which is preliminary data.</text>
</comment>
<dbReference type="RefSeq" id="WP_115869709.1">
    <property type="nucleotide sequence ID" value="NZ_QREG01000022.1"/>
</dbReference>